<dbReference type="SUPFAM" id="SSF53335">
    <property type="entry name" value="S-adenosyl-L-methionine-dependent methyltransferases"/>
    <property type="match status" value="1"/>
</dbReference>
<dbReference type="GeneID" id="41589215"/>
<proteinExistence type="predicted"/>
<evidence type="ECO:0000259" key="1">
    <source>
        <dbReference type="Pfam" id="PF13649"/>
    </source>
</evidence>
<organism evidence="2 3">
    <name type="scientific">Cuniculiplasma divulgatum</name>
    <dbReference type="NCBI Taxonomy" id="1673428"/>
    <lineage>
        <taxon>Archaea</taxon>
        <taxon>Methanobacteriati</taxon>
        <taxon>Thermoplasmatota</taxon>
        <taxon>Thermoplasmata</taxon>
        <taxon>Thermoplasmatales</taxon>
        <taxon>Cuniculiplasmataceae</taxon>
        <taxon>Cuniculiplasma</taxon>
    </lineage>
</organism>
<dbReference type="GO" id="GO:0032259">
    <property type="term" value="P:methylation"/>
    <property type="evidence" value="ECO:0007669"/>
    <property type="project" value="UniProtKB-KW"/>
</dbReference>
<dbReference type="InterPro" id="IPR029063">
    <property type="entry name" value="SAM-dependent_MTases_sf"/>
</dbReference>
<dbReference type="Gene3D" id="3.40.50.150">
    <property type="entry name" value="Vaccinia Virus protein VP39"/>
    <property type="match status" value="1"/>
</dbReference>
<dbReference type="EMBL" id="LT671858">
    <property type="protein sequence ID" value="SIM88350.1"/>
    <property type="molecule type" value="Genomic_DNA"/>
</dbReference>
<dbReference type="PANTHER" id="PTHR43591">
    <property type="entry name" value="METHYLTRANSFERASE"/>
    <property type="match status" value="1"/>
</dbReference>
<sequence length="208" mass="24007">MHIKTSKEFYTEMGVDWLSARKNTAQTESELSYLTGILRNGSTILDLACGYGRFSIPLAEYGYTVYGMDITPIFIERAREETKKRSLNIEFKNGNMQSIPYPEDSFDYVICMWNAFSELSTEQEQIAVIHEIYRVLMEKGIAIIEMRNHRSSGLVEKNFIDGFEAMPSFNHTRGSIKRLMRLSGVVNYKIFLDNFGGRKRLILEIVKI</sequence>
<protein>
    <submittedName>
        <fullName evidence="2">SAM-dependent methyltransferase</fullName>
    </submittedName>
</protein>
<evidence type="ECO:0000313" key="3">
    <source>
        <dbReference type="Proteomes" id="UP000195607"/>
    </source>
</evidence>
<dbReference type="AlphaFoldDB" id="A0A1N5WUY7"/>
<evidence type="ECO:0000313" key="2">
    <source>
        <dbReference type="EMBL" id="SIM88350.1"/>
    </source>
</evidence>
<name>A0A1N5WUY7_9ARCH</name>
<dbReference type="Pfam" id="PF13649">
    <property type="entry name" value="Methyltransf_25"/>
    <property type="match status" value="1"/>
</dbReference>
<dbReference type="CDD" id="cd02440">
    <property type="entry name" value="AdoMet_MTases"/>
    <property type="match status" value="1"/>
</dbReference>
<keyword evidence="2" id="KW-0489">Methyltransferase</keyword>
<reference evidence="2 3" key="1">
    <citation type="submission" date="2016-04" db="EMBL/GenBank/DDBJ databases">
        <authorList>
            <person name="Evans L.H."/>
            <person name="Alamgir A."/>
            <person name="Owens N."/>
            <person name="Weber N.D."/>
            <person name="Virtaneva K."/>
            <person name="Barbian K."/>
            <person name="Babar A."/>
            <person name="Rosenke K."/>
        </authorList>
    </citation>
    <scope>NUCLEOTIDE SEQUENCE [LARGE SCALE GENOMIC DNA]</scope>
    <source>
        <strain evidence="3">S5(T) (JCM 30642 \VKM B-2941)</strain>
    </source>
</reference>
<dbReference type="InterPro" id="IPR041698">
    <property type="entry name" value="Methyltransf_25"/>
</dbReference>
<dbReference type="GO" id="GO:0008168">
    <property type="term" value="F:methyltransferase activity"/>
    <property type="evidence" value="ECO:0007669"/>
    <property type="project" value="UniProtKB-KW"/>
</dbReference>
<accession>A0A1N5WUY7</accession>
<dbReference type="Proteomes" id="UP000195607">
    <property type="component" value="Chromosome I"/>
</dbReference>
<dbReference type="RefSeq" id="WP_148690237.1">
    <property type="nucleotide sequence ID" value="NZ_LT671858.1"/>
</dbReference>
<keyword evidence="2" id="KW-0808">Transferase</keyword>
<gene>
    <name evidence="2" type="ORF">CSP5_1979</name>
</gene>
<feature type="domain" description="Methyltransferase" evidence="1">
    <location>
        <begin position="44"/>
        <end position="140"/>
    </location>
</feature>